<dbReference type="AlphaFoldDB" id="A0A917Q0Z2"/>
<evidence type="ECO:0000259" key="2">
    <source>
        <dbReference type="Pfam" id="PF05618"/>
    </source>
</evidence>
<dbReference type="Pfam" id="PF05618">
    <property type="entry name" value="Zn_protease"/>
    <property type="match status" value="1"/>
</dbReference>
<reference evidence="3" key="2">
    <citation type="submission" date="2020-09" db="EMBL/GenBank/DDBJ databases">
        <authorList>
            <person name="Sun Q."/>
            <person name="Ohkuma M."/>
        </authorList>
    </citation>
    <scope>NUCLEOTIDE SEQUENCE</scope>
    <source>
        <strain evidence="3">JCM 30078</strain>
    </source>
</reference>
<accession>A0A917Q0Z2</accession>
<dbReference type="PANTHER" id="PTHR38037:SF2">
    <property type="entry name" value="ATP-DEPENDENT ZINC PROTEASE DOMAIN-CONTAINING PROTEIN-RELATED"/>
    <property type="match status" value="1"/>
</dbReference>
<feature type="domain" description="Retropepsin-like aspartic endopeptidase" evidence="2">
    <location>
        <begin position="25"/>
        <end position="167"/>
    </location>
</feature>
<dbReference type="InterPro" id="IPR021109">
    <property type="entry name" value="Peptidase_aspartic_dom_sf"/>
</dbReference>
<dbReference type="InterPro" id="IPR008503">
    <property type="entry name" value="Asp_endopeptidase"/>
</dbReference>
<proteinExistence type="predicted"/>
<keyword evidence="4" id="KW-1185">Reference proteome</keyword>
<keyword evidence="1" id="KW-0732">Signal</keyword>
<dbReference type="SUPFAM" id="SSF50630">
    <property type="entry name" value="Acid proteases"/>
    <property type="match status" value="1"/>
</dbReference>
<reference evidence="3" key="1">
    <citation type="journal article" date="2014" name="Int. J. Syst. Evol. Microbiol.">
        <title>Complete genome sequence of Corynebacterium casei LMG S-19264T (=DSM 44701T), isolated from a smear-ripened cheese.</title>
        <authorList>
            <consortium name="US DOE Joint Genome Institute (JGI-PGF)"/>
            <person name="Walter F."/>
            <person name="Albersmeier A."/>
            <person name="Kalinowski J."/>
            <person name="Ruckert C."/>
        </authorList>
    </citation>
    <scope>NUCLEOTIDE SEQUENCE</scope>
    <source>
        <strain evidence="3">JCM 30078</strain>
    </source>
</reference>
<feature type="chain" id="PRO_5037552481" description="Retropepsin-like aspartic endopeptidase domain-containing protein" evidence="1">
    <location>
        <begin position="22"/>
        <end position="170"/>
    </location>
</feature>
<comment type="caution">
    <text evidence="3">The sequence shown here is derived from an EMBL/GenBank/DDBJ whole genome shotgun (WGS) entry which is preliminary data.</text>
</comment>
<feature type="signal peptide" evidence="1">
    <location>
        <begin position="1"/>
        <end position="21"/>
    </location>
</feature>
<protein>
    <recommendedName>
        <fullName evidence="2">Retropepsin-like aspartic endopeptidase domain-containing protein</fullName>
    </recommendedName>
</protein>
<evidence type="ECO:0000313" key="4">
    <source>
        <dbReference type="Proteomes" id="UP000635983"/>
    </source>
</evidence>
<evidence type="ECO:0000313" key="3">
    <source>
        <dbReference type="EMBL" id="GGK04609.1"/>
    </source>
</evidence>
<dbReference type="Gene3D" id="2.40.70.10">
    <property type="entry name" value="Acid Proteases"/>
    <property type="match status" value="1"/>
</dbReference>
<gene>
    <name evidence="3" type="ORF">GCM10009304_33290</name>
</gene>
<dbReference type="Proteomes" id="UP000635983">
    <property type="component" value="Unassembled WGS sequence"/>
</dbReference>
<evidence type="ECO:0000256" key="1">
    <source>
        <dbReference type="SAM" id="SignalP"/>
    </source>
</evidence>
<name>A0A917Q0Z2_9PSED</name>
<dbReference type="EMBL" id="BMPO01000008">
    <property type="protein sequence ID" value="GGK04609.1"/>
    <property type="molecule type" value="Genomic_DNA"/>
</dbReference>
<sequence length="170" mass="18662">MKTVIAAVAMVLAASAFNAMAEVQVLGRYEQIHLSQLGKTLPAKMDTGAVTASLSAKDIERFRRKGETWVRFRLAIAKADNTLYEYPVARVSKIKNRADEQGEEDEAPGASERPVIELEMCLGNVRKTVEVNLTDRSHFSYPLLIGAKALRAFDVAVDPAKKNVAGRPEC</sequence>
<dbReference type="PANTHER" id="PTHR38037">
    <property type="entry name" value="ZN_PROTEASE DOMAIN-CONTAINING PROTEIN"/>
    <property type="match status" value="1"/>
</dbReference>
<organism evidence="3 4">
    <name type="scientific">Pseudomonas matsuisoli</name>
    <dbReference type="NCBI Taxonomy" id="1515666"/>
    <lineage>
        <taxon>Bacteria</taxon>
        <taxon>Pseudomonadati</taxon>
        <taxon>Pseudomonadota</taxon>
        <taxon>Gammaproteobacteria</taxon>
        <taxon>Pseudomonadales</taxon>
        <taxon>Pseudomonadaceae</taxon>
        <taxon>Pseudomonas</taxon>
    </lineage>
</organism>